<reference evidence="3" key="1">
    <citation type="submission" date="2022-12" db="EMBL/GenBank/DDBJ databases">
        <title>Draft genome assemblies for two species of Escallonia (Escalloniales).</title>
        <authorList>
            <person name="Chanderbali A."/>
            <person name="Dervinis C."/>
            <person name="Anghel I."/>
            <person name="Soltis D."/>
            <person name="Soltis P."/>
            <person name="Zapata F."/>
        </authorList>
    </citation>
    <scope>NUCLEOTIDE SEQUENCE</scope>
    <source>
        <strain evidence="3">UCBG64.0493</strain>
        <tissue evidence="3">Leaf</tissue>
    </source>
</reference>
<feature type="transmembrane region" description="Helical" evidence="2">
    <location>
        <begin position="185"/>
        <end position="207"/>
    </location>
</feature>
<feature type="compositionally biased region" description="Low complexity" evidence="1">
    <location>
        <begin position="459"/>
        <end position="474"/>
    </location>
</feature>
<dbReference type="PANTHER" id="PTHR35307">
    <property type="entry name" value="PROTEIN, PUTATIVE-RELATED"/>
    <property type="match status" value="1"/>
</dbReference>
<evidence type="ECO:0000256" key="2">
    <source>
        <dbReference type="SAM" id="Phobius"/>
    </source>
</evidence>
<proteinExistence type="predicted"/>
<evidence type="ECO:0000313" key="4">
    <source>
        <dbReference type="Proteomes" id="UP001188597"/>
    </source>
</evidence>
<dbReference type="AlphaFoldDB" id="A0AA89AIM6"/>
<protein>
    <submittedName>
        <fullName evidence="3">Uncharacterized protein</fullName>
    </submittedName>
</protein>
<evidence type="ECO:0000313" key="3">
    <source>
        <dbReference type="EMBL" id="KAK3003452.1"/>
    </source>
</evidence>
<accession>A0AA89AIM6</accession>
<dbReference type="Proteomes" id="UP001188597">
    <property type="component" value="Unassembled WGS sequence"/>
</dbReference>
<dbReference type="PANTHER" id="PTHR35307:SF3">
    <property type="entry name" value="DUF4220 DOMAIN-CONTAINING PROTEIN"/>
    <property type="match status" value="1"/>
</dbReference>
<feature type="transmembrane region" description="Helical" evidence="2">
    <location>
        <begin position="257"/>
        <end position="280"/>
    </location>
</feature>
<gene>
    <name evidence="3" type="ORF">RJ639_018153</name>
</gene>
<keyword evidence="2" id="KW-0812">Transmembrane</keyword>
<feature type="transmembrane region" description="Helical" evidence="2">
    <location>
        <begin position="300"/>
        <end position="324"/>
    </location>
</feature>
<sequence>MYLNSGLVKDDITECFGWNDAPDNCTSLVDACLLCSSEEDDQNSFSAPMPWIGIYVAAVSLVCSVAMAADAYRGFRQRKLWFPCKFFGLNAASLTLFAVAMKLPVDLSSSKEGGPDQLAKLSSTAFMCTIIGNLMPSIGPMDNRGVLLNVIAVGILVLTIFVNVCIQLTTHVINTSKYDIAGEHVMTMLFMLLLLVILSFSALAVPISKRILELKYRDMHKTISTEEPKESNKSSVEILKDVVKKYWLMAETGSPQFVMALSATSSASGAICLVVAILLVNAEFRMWSSSEEAGVTNSDYRGSTFLILWIQSIGVIVGTIAPTFRWFTASNVNRCPEHEPLNWPVKVIAANSMYRISQTLLLQHQDNHQSNEELSEQLSVMIADILCACLTNLPGVITRKCFCKAIEKREESVKLAARLLGETEAILNTVRQRELPPVDASQVAYIDECRSSIKQNNFSTSTSSPDSEEASSGSVELHIAVE</sequence>
<organism evidence="3 4">
    <name type="scientific">Escallonia herrerae</name>
    <dbReference type="NCBI Taxonomy" id="1293975"/>
    <lineage>
        <taxon>Eukaryota</taxon>
        <taxon>Viridiplantae</taxon>
        <taxon>Streptophyta</taxon>
        <taxon>Embryophyta</taxon>
        <taxon>Tracheophyta</taxon>
        <taxon>Spermatophyta</taxon>
        <taxon>Magnoliopsida</taxon>
        <taxon>eudicotyledons</taxon>
        <taxon>Gunneridae</taxon>
        <taxon>Pentapetalae</taxon>
        <taxon>asterids</taxon>
        <taxon>campanulids</taxon>
        <taxon>Escalloniales</taxon>
        <taxon>Escalloniaceae</taxon>
        <taxon>Escallonia</taxon>
    </lineage>
</organism>
<feature type="region of interest" description="Disordered" evidence="1">
    <location>
        <begin position="456"/>
        <end position="482"/>
    </location>
</feature>
<keyword evidence="4" id="KW-1185">Reference proteome</keyword>
<evidence type="ECO:0000256" key="1">
    <source>
        <dbReference type="SAM" id="MobiDB-lite"/>
    </source>
</evidence>
<dbReference type="EMBL" id="JAVXUP010002415">
    <property type="protein sequence ID" value="KAK3003452.1"/>
    <property type="molecule type" value="Genomic_DNA"/>
</dbReference>
<comment type="caution">
    <text evidence="3">The sequence shown here is derived from an EMBL/GenBank/DDBJ whole genome shotgun (WGS) entry which is preliminary data.</text>
</comment>
<feature type="transmembrane region" description="Helical" evidence="2">
    <location>
        <begin position="146"/>
        <end position="173"/>
    </location>
</feature>
<name>A0AA89AIM6_9ASTE</name>
<keyword evidence="2" id="KW-0472">Membrane</keyword>
<feature type="transmembrane region" description="Helical" evidence="2">
    <location>
        <begin position="49"/>
        <end position="68"/>
    </location>
</feature>
<keyword evidence="2" id="KW-1133">Transmembrane helix</keyword>